<dbReference type="RefSeq" id="WP_345255370.1">
    <property type="nucleotide sequence ID" value="NZ_BAABGY010000007.1"/>
</dbReference>
<dbReference type="Gene3D" id="3.10.560.10">
    <property type="entry name" value="Outer membrane lipoprotein wza domain like"/>
    <property type="match status" value="1"/>
</dbReference>
<dbReference type="InterPro" id="IPR049712">
    <property type="entry name" value="Poly_export"/>
</dbReference>
<organism evidence="5 6">
    <name type="scientific">Flaviaesturariibacter amylovorans</name>
    <dbReference type="NCBI Taxonomy" id="1084520"/>
    <lineage>
        <taxon>Bacteria</taxon>
        <taxon>Pseudomonadati</taxon>
        <taxon>Bacteroidota</taxon>
        <taxon>Chitinophagia</taxon>
        <taxon>Chitinophagales</taxon>
        <taxon>Chitinophagaceae</taxon>
        <taxon>Flaviaestuariibacter</taxon>
    </lineage>
</organism>
<evidence type="ECO:0000313" key="5">
    <source>
        <dbReference type="EMBL" id="GAA4328967.1"/>
    </source>
</evidence>
<proteinExistence type="predicted"/>
<protein>
    <submittedName>
        <fullName evidence="5">Polysaccharide biosynthesis/export family protein</fullName>
    </submittedName>
</protein>
<reference evidence="6" key="1">
    <citation type="journal article" date="2019" name="Int. J. Syst. Evol. Microbiol.">
        <title>The Global Catalogue of Microorganisms (GCM) 10K type strain sequencing project: providing services to taxonomists for standard genome sequencing and annotation.</title>
        <authorList>
            <consortium name="The Broad Institute Genomics Platform"/>
            <consortium name="The Broad Institute Genome Sequencing Center for Infectious Disease"/>
            <person name="Wu L."/>
            <person name="Ma J."/>
        </authorList>
    </citation>
    <scope>NUCLEOTIDE SEQUENCE [LARGE SCALE GENOMIC DNA]</scope>
    <source>
        <strain evidence="6">JCM 17919</strain>
    </source>
</reference>
<accession>A0ABP8GRR1</accession>
<dbReference type="Pfam" id="PF02563">
    <property type="entry name" value="Poly_export"/>
    <property type="match status" value="1"/>
</dbReference>
<dbReference type="InterPro" id="IPR019554">
    <property type="entry name" value="Soluble_ligand-bd"/>
</dbReference>
<keyword evidence="6" id="KW-1185">Reference proteome</keyword>
<feature type="signal peptide" evidence="2">
    <location>
        <begin position="1"/>
        <end position="26"/>
    </location>
</feature>
<comment type="caution">
    <text evidence="5">The sequence shown here is derived from an EMBL/GenBank/DDBJ whole genome shotgun (WGS) entry which is preliminary data.</text>
</comment>
<evidence type="ECO:0000259" key="3">
    <source>
        <dbReference type="Pfam" id="PF02563"/>
    </source>
</evidence>
<dbReference type="PANTHER" id="PTHR33619:SF3">
    <property type="entry name" value="POLYSACCHARIDE EXPORT PROTEIN GFCE-RELATED"/>
    <property type="match status" value="1"/>
</dbReference>
<feature type="domain" description="Polysaccharide export protein N-terminal" evidence="3">
    <location>
        <begin position="49"/>
        <end position="139"/>
    </location>
</feature>
<evidence type="ECO:0000256" key="2">
    <source>
        <dbReference type="SAM" id="SignalP"/>
    </source>
</evidence>
<evidence type="ECO:0000313" key="6">
    <source>
        <dbReference type="Proteomes" id="UP001501725"/>
    </source>
</evidence>
<evidence type="ECO:0000256" key="1">
    <source>
        <dbReference type="ARBA" id="ARBA00022729"/>
    </source>
</evidence>
<name>A0ABP8GRR1_9BACT</name>
<evidence type="ECO:0000259" key="4">
    <source>
        <dbReference type="Pfam" id="PF10531"/>
    </source>
</evidence>
<dbReference type="Pfam" id="PF10531">
    <property type="entry name" value="SLBB"/>
    <property type="match status" value="1"/>
</dbReference>
<dbReference type="PROSITE" id="PS51257">
    <property type="entry name" value="PROKAR_LIPOPROTEIN"/>
    <property type="match status" value="1"/>
</dbReference>
<keyword evidence="1 2" id="KW-0732">Signal</keyword>
<gene>
    <name evidence="5" type="ORF">GCM10023184_19140</name>
</gene>
<dbReference type="PANTHER" id="PTHR33619">
    <property type="entry name" value="POLYSACCHARIDE EXPORT PROTEIN GFCE-RELATED"/>
    <property type="match status" value="1"/>
</dbReference>
<feature type="chain" id="PRO_5046847718" evidence="2">
    <location>
        <begin position="27"/>
        <end position="259"/>
    </location>
</feature>
<dbReference type="InterPro" id="IPR003715">
    <property type="entry name" value="Poly_export_N"/>
</dbReference>
<sequence>MSFRFASAPHCLALLLIATFCSCVNTKKVTYLNDVPAHLVMNAPPIIEQRIAPSDILNIQVTSPNPEATAIFNAPGVTTVAGTNNQQTTGYLVDSDGYLQFPLVGRIRAAGLTKKEFTDTLRNQLIDKKLLLDPVVAVRFLNFRVTVLGEVARPTVVPVPNEKISLLEAIGMAGDLTIFGRRDNILLIREEGGQRTMHRINLNSKDLFSSEYYYLRNGDIVYAEPNKAKVASATNSRQLLPIILSGLSFVAIIFDRATR</sequence>
<dbReference type="Proteomes" id="UP001501725">
    <property type="component" value="Unassembled WGS sequence"/>
</dbReference>
<feature type="domain" description="Soluble ligand binding" evidence="4">
    <location>
        <begin position="144"/>
        <end position="194"/>
    </location>
</feature>
<dbReference type="EMBL" id="BAABGY010000007">
    <property type="protein sequence ID" value="GAA4328967.1"/>
    <property type="molecule type" value="Genomic_DNA"/>
</dbReference>